<dbReference type="AlphaFoldDB" id="A0A3A8EDH2"/>
<comment type="similarity">
    <text evidence="1">Belongs to the ComF/GntX family.</text>
</comment>
<protein>
    <submittedName>
        <fullName evidence="3">ComF family protein</fullName>
    </submittedName>
</protein>
<comment type="caution">
    <text evidence="3">The sequence shown here is derived from an EMBL/GenBank/DDBJ whole genome shotgun (WGS) entry which is preliminary data.</text>
</comment>
<name>A0A3A8EDH2_9GAMM</name>
<evidence type="ECO:0000259" key="2">
    <source>
        <dbReference type="Pfam" id="PF00156"/>
    </source>
</evidence>
<proteinExistence type="inferred from homology"/>
<dbReference type="Proteomes" id="UP000269001">
    <property type="component" value="Unassembled WGS sequence"/>
</dbReference>
<feature type="domain" description="Phosphoribosyltransferase" evidence="2">
    <location>
        <begin position="118"/>
        <end position="216"/>
    </location>
</feature>
<dbReference type="Pfam" id="PF00156">
    <property type="entry name" value="Pribosyltran"/>
    <property type="match status" value="1"/>
</dbReference>
<evidence type="ECO:0000313" key="3">
    <source>
        <dbReference type="EMBL" id="RKG32937.1"/>
    </source>
</evidence>
<keyword evidence="4" id="KW-1185">Reference proteome</keyword>
<dbReference type="PANTHER" id="PTHR47505:SF1">
    <property type="entry name" value="DNA UTILIZATION PROTEIN YHGH"/>
    <property type="match status" value="1"/>
</dbReference>
<organism evidence="3 4">
    <name type="scientific">Acinetobacter guerrae</name>
    <dbReference type="NCBI Taxonomy" id="1843371"/>
    <lineage>
        <taxon>Bacteria</taxon>
        <taxon>Pseudomonadati</taxon>
        <taxon>Pseudomonadota</taxon>
        <taxon>Gammaproteobacteria</taxon>
        <taxon>Moraxellales</taxon>
        <taxon>Moraxellaceae</taxon>
        <taxon>Acinetobacter</taxon>
    </lineage>
</organism>
<evidence type="ECO:0000256" key="1">
    <source>
        <dbReference type="ARBA" id="ARBA00008007"/>
    </source>
</evidence>
<accession>A0A3A8EDH2</accession>
<reference evidence="3 4" key="1">
    <citation type="submission" date="2018-09" db="EMBL/GenBank/DDBJ databases">
        <title>The draft genome of Acinetobacter spp. strains.</title>
        <authorList>
            <person name="Qin J."/>
            <person name="Feng Y."/>
            <person name="Zong Z."/>
        </authorList>
    </citation>
    <scope>NUCLEOTIDE SEQUENCE [LARGE SCALE GENOMIC DNA]</scope>
    <source>
        <strain evidence="3 4">WCHAc060096</strain>
    </source>
</reference>
<gene>
    <name evidence="3" type="ORF">D7V21_10705</name>
</gene>
<dbReference type="RefSeq" id="WP_120370477.1">
    <property type="nucleotide sequence ID" value="NZ_RAXU01000012.1"/>
</dbReference>
<dbReference type="SUPFAM" id="SSF53271">
    <property type="entry name" value="PRTase-like"/>
    <property type="match status" value="1"/>
</dbReference>
<dbReference type="InterPro" id="IPR000836">
    <property type="entry name" value="PRTase_dom"/>
</dbReference>
<evidence type="ECO:0000313" key="4">
    <source>
        <dbReference type="Proteomes" id="UP000269001"/>
    </source>
</evidence>
<dbReference type="PANTHER" id="PTHR47505">
    <property type="entry name" value="DNA UTILIZATION PROTEIN YHGH"/>
    <property type="match status" value="1"/>
</dbReference>
<dbReference type="InterPro" id="IPR029057">
    <property type="entry name" value="PRTase-like"/>
</dbReference>
<sequence>MPMFDYFKATLQQLGQKILPCRLCESSPRLKHYVLCKSCWQQLPWLKQPINRHELQIMAACYYHYPIDRILQQFKYEQKLHHQPLLDQLLAQIKHPKVQAIVPMPISDTRLIERGYNQSLLLAQQLAKKLNVPIWQPIHRLEQHSQKGLNRFERIQGIEQQFVVLEKPKIRYRKVLIIDDVVTTGSSIYALHQALQLLGCQQIYACCIAAVTDKVSKPVNNLDTTA</sequence>
<dbReference type="EMBL" id="RAXU01000012">
    <property type="protein sequence ID" value="RKG32937.1"/>
    <property type="molecule type" value="Genomic_DNA"/>
</dbReference>
<dbReference type="Gene3D" id="3.40.50.2020">
    <property type="match status" value="1"/>
</dbReference>
<dbReference type="InterPro" id="IPR051910">
    <property type="entry name" value="ComF/GntX_DNA_util-trans"/>
</dbReference>
<dbReference type="CDD" id="cd06223">
    <property type="entry name" value="PRTases_typeI"/>
    <property type="match status" value="1"/>
</dbReference>